<dbReference type="InterPro" id="IPR002659">
    <property type="entry name" value="Glyco_trans_31"/>
</dbReference>
<comment type="subcellular location">
    <subcellularLocation>
        <location evidence="1 11">Golgi apparatus membrane</location>
        <topology evidence="1 11">Single-pass type II membrane protein</topology>
    </subcellularLocation>
</comment>
<dbReference type="FunFam" id="3.90.550.50:FF:000001">
    <property type="entry name" value="Hexosyltransferase"/>
    <property type="match status" value="1"/>
</dbReference>
<evidence type="ECO:0000256" key="11">
    <source>
        <dbReference type="RuleBase" id="RU363063"/>
    </source>
</evidence>
<organism evidence="12 13">
    <name type="scientific">Paralvinella palmiformis</name>
    <dbReference type="NCBI Taxonomy" id="53620"/>
    <lineage>
        <taxon>Eukaryota</taxon>
        <taxon>Metazoa</taxon>
        <taxon>Spiralia</taxon>
        <taxon>Lophotrochozoa</taxon>
        <taxon>Annelida</taxon>
        <taxon>Polychaeta</taxon>
        <taxon>Sedentaria</taxon>
        <taxon>Canalipalpata</taxon>
        <taxon>Terebellida</taxon>
        <taxon>Terebelliformia</taxon>
        <taxon>Alvinellidae</taxon>
        <taxon>Paralvinella</taxon>
    </lineage>
</organism>
<evidence type="ECO:0000313" key="12">
    <source>
        <dbReference type="EMBL" id="KAK2143190.1"/>
    </source>
</evidence>
<gene>
    <name evidence="12" type="ORF">LSH36_870g00014</name>
</gene>
<dbReference type="PANTHER" id="PTHR11214">
    <property type="entry name" value="BETA-1,3-N-ACETYLGLUCOSAMINYLTRANSFERASE"/>
    <property type="match status" value="1"/>
</dbReference>
<evidence type="ECO:0000256" key="5">
    <source>
        <dbReference type="ARBA" id="ARBA00022692"/>
    </source>
</evidence>
<proteinExistence type="inferred from homology"/>
<sequence length="344" mass="38469">MDSGSSPSHMLTSGHVVMPTRTIPIITIISIVFIGIILCIPFSTAASLNSPRPYHDDNVTWRLRHQHNVSDMLPPSGEILINEPRICELMPFAVIFVHSAPNNTDYRSAIRKSWASATRDPELRTRTIFVVGVSPTDRNNATSRQILAESATYGDILQFNMADRYENLSLKSLAMLRWVREFCAGVRYVIKADDDTFVNAPLLVGDLRGVVHSQFLMGDIIAGARPIRDRLSKYYTPVSQYNASVYPTYLSGAAYVISGDLIAALTEAASKTQLFWLEDVYVTGILGQLVRAQLIFNGKFAFRTQTLARCQLGRIIALHRINPEEMINAWKLVADENRICKHPS</sequence>
<evidence type="ECO:0000256" key="2">
    <source>
        <dbReference type="ARBA" id="ARBA00008661"/>
    </source>
</evidence>
<keyword evidence="13" id="KW-1185">Reference proteome</keyword>
<keyword evidence="7 11" id="KW-1133">Transmembrane helix</keyword>
<dbReference type="EMBL" id="JAODUP010000870">
    <property type="protein sequence ID" value="KAK2143190.1"/>
    <property type="molecule type" value="Genomic_DNA"/>
</dbReference>
<dbReference type="Proteomes" id="UP001208570">
    <property type="component" value="Unassembled WGS sequence"/>
</dbReference>
<evidence type="ECO:0000256" key="10">
    <source>
        <dbReference type="ARBA" id="ARBA00023180"/>
    </source>
</evidence>
<keyword evidence="5 11" id="KW-0812">Transmembrane</keyword>
<keyword evidence="10" id="KW-0325">Glycoprotein</keyword>
<evidence type="ECO:0000256" key="8">
    <source>
        <dbReference type="ARBA" id="ARBA00023034"/>
    </source>
</evidence>
<comment type="similarity">
    <text evidence="2 11">Belongs to the glycosyltransferase 31 family.</text>
</comment>
<accession>A0AAD9IZI3</accession>
<dbReference type="EC" id="2.4.1.-" evidence="11"/>
<dbReference type="PANTHER" id="PTHR11214:SF314">
    <property type="entry name" value="HEXOSYLTRANSFERASE"/>
    <property type="match status" value="1"/>
</dbReference>
<evidence type="ECO:0000256" key="9">
    <source>
        <dbReference type="ARBA" id="ARBA00023136"/>
    </source>
</evidence>
<dbReference type="Pfam" id="PF01762">
    <property type="entry name" value="Galactosyl_T"/>
    <property type="match status" value="1"/>
</dbReference>
<feature type="transmembrane region" description="Helical" evidence="11">
    <location>
        <begin position="23"/>
        <end position="42"/>
    </location>
</feature>
<dbReference type="GO" id="GO:0016758">
    <property type="term" value="F:hexosyltransferase activity"/>
    <property type="evidence" value="ECO:0007669"/>
    <property type="project" value="InterPro"/>
</dbReference>
<evidence type="ECO:0000256" key="1">
    <source>
        <dbReference type="ARBA" id="ARBA00004323"/>
    </source>
</evidence>
<dbReference type="Gene3D" id="3.90.550.50">
    <property type="match status" value="1"/>
</dbReference>
<protein>
    <recommendedName>
        <fullName evidence="11">Hexosyltransferase</fullName>
        <ecNumber evidence="11">2.4.1.-</ecNumber>
    </recommendedName>
</protein>
<evidence type="ECO:0000256" key="7">
    <source>
        <dbReference type="ARBA" id="ARBA00022989"/>
    </source>
</evidence>
<evidence type="ECO:0000256" key="3">
    <source>
        <dbReference type="ARBA" id="ARBA00022676"/>
    </source>
</evidence>
<evidence type="ECO:0000313" key="13">
    <source>
        <dbReference type="Proteomes" id="UP001208570"/>
    </source>
</evidence>
<keyword evidence="8 11" id="KW-0333">Golgi apparatus</keyword>
<dbReference type="GO" id="GO:0006493">
    <property type="term" value="P:protein O-linked glycosylation"/>
    <property type="evidence" value="ECO:0007669"/>
    <property type="project" value="TreeGrafter"/>
</dbReference>
<reference evidence="12" key="1">
    <citation type="journal article" date="2023" name="Mol. Biol. Evol.">
        <title>Third-Generation Sequencing Reveals the Adaptive Role of the Epigenome in Three Deep-Sea Polychaetes.</title>
        <authorList>
            <person name="Perez M."/>
            <person name="Aroh O."/>
            <person name="Sun Y."/>
            <person name="Lan Y."/>
            <person name="Juniper S.K."/>
            <person name="Young C.R."/>
            <person name="Angers B."/>
            <person name="Qian P.Y."/>
        </authorList>
    </citation>
    <scope>NUCLEOTIDE SEQUENCE</scope>
    <source>
        <strain evidence="12">P08H-3</strain>
    </source>
</reference>
<keyword evidence="9 11" id="KW-0472">Membrane</keyword>
<keyword evidence="4" id="KW-0808">Transferase</keyword>
<name>A0AAD9IZI3_9ANNE</name>
<dbReference type="AlphaFoldDB" id="A0AAD9IZI3"/>
<comment type="caution">
    <text evidence="12">The sequence shown here is derived from an EMBL/GenBank/DDBJ whole genome shotgun (WGS) entry which is preliminary data.</text>
</comment>
<keyword evidence="6 11" id="KW-0735">Signal-anchor</keyword>
<dbReference type="GO" id="GO:0000139">
    <property type="term" value="C:Golgi membrane"/>
    <property type="evidence" value="ECO:0007669"/>
    <property type="project" value="UniProtKB-SubCell"/>
</dbReference>
<evidence type="ECO:0000256" key="4">
    <source>
        <dbReference type="ARBA" id="ARBA00022679"/>
    </source>
</evidence>
<keyword evidence="3 11" id="KW-0328">Glycosyltransferase</keyword>
<evidence type="ECO:0000256" key="6">
    <source>
        <dbReference type="ARBA" id="ARBA00022968"/>
    </source>
</evidence>